<dbReference type="PROSITE" id="PS00046">
    <property type="entry name" value="HISTONE_H2A"/>
    <property type="match status" value="1"/>
</dbReference>
<comment type="subunit">
    <text evidence="5 15">The nucleosome is a histone octamer containing two molecules each of H2A, H2B, H3 and H4 assembled in one H3-H4 heterotetramer and two H2A-H2B heterodimers. The octamer wraps approximately 147 bp of DNA.</text>
</comment>
<proteinExistence type="inferred from homology"/>
<keyword evidence="11" id="KW-0007">Acetylation</keyword>
<reference evidence="18" key="2">
    <citation type="submission" date="2021-08" db="EMBL/GenBank/DDBJ databases">
        <authorList>
            <person name="Eriksson T."/>
        </authorList>
    </citation>
    <scope>NUCLEOTIDE SEQUENCE</scope>
    <source>
        <strain evidence="18">Stoneville</strain>
        <tissue evidence="18">Whole head</tissue>
    </source>
</reference>
<name>A0A8J6HHI6_TENMO</name>
<dbReference type="InterPro" id="IPR036020">
    <property type="entry name" value="WW_dom_sf"/>
</dbReference>
<dbReference type="Pfam" id="PF00397">
    <property type="entry name" value="WW"/>
    <property type="match status" value="2"/>
</dbReference>
<dbReference type="PANTHER" id="PTHR23430">
    <property type="entry name" value="HISTONE H2A"/>
    <property type="match status" value="1"/>
</dbReference>
<dbReference type="CDD" id="cd00201">
    <property type="entry name" value="WW"/>
    <property type="match status" value="2"/>
</dbReference>
<organism evidence="18 19">
    <name type="scientific">Tenebrio molitor</name>
    <name type="common">Yellow mealworm beetle</name>
    <dbReference type="NCBI Taxonomy" id="7067"/>
    <lineage>
        <taxon>Eukaryota</taxon>
        <taxon>Metazoa</taxon>
        <taxon>Ecdysozoa</taxon>
        <taxon>Arthropoda</taxon>
        <taxon>Hexapoda</taxon>
        <taxon>Insecta</taxon>
        <taxon>Pterygota</taxon>
        <taxon>Neoptera</taxon>
        <taxon>Endopterygota</taxon>
        <taxon>Coleoptera</taxon>
        <taxon>Polyphaga</taxon>
        <taxon>Cucujiformia</taxon>
        <taxon>Tenebrionidae</taxon>
        <taxon>Tenebrio</taxon>
    </lineage>
</organism>
<keyword evidence="9" id="KW-1017">Isopeptide bond</keyword>
<dbReference type="Pfam" id="PF00125">
    <property type="entry name" value="Histone"/>
    <property type="match status" value="1"/>
</dbReference>
<dbReference type="Gene3D" id="2.20.70.10">
    <property type="match status" value="2"/>
</dbReference>
<feature type="compositionally biased region" description="Basic residues" evidence="16">
    <location>
        <begin position="1"/>
        <end position="18"/>
    </location>
</feature>
<dbReference type="CDD" id="cd00074">
    <property type="entry name" value="HFD_H2A"/>
    <property type="match status" value="1"/>
</dbReference>
<dbReference type="EMBL" id="JABDTM020023812">
    <property type="protein sequence ID" value="KAH0814891.1"/>
    <property type="molecule type" value="Genomic_DNA"/>
</dbReference>
<dbReference type="InterPro" id="IPR009072">
    <property type="entry name" value="Histone-fold"/>
</dbReference>
<dbReference type="InterPro" id="IPR002119">
    <property type="entry name" value="Histone_H2A"/>
</dbReference>
<feature type="domain" description="WW" evidence="17">
    <location>
        <begin position="152"/>
        <end position="179"/>
    </location>
</feature>
<evidence type="ECO:0000256" key="10">
    <source>
        <dbReference type="ARBA" id="ARBA00022843"/>
    </source>
</evidence>
<sequence>MSGRGKGGKVKGKAKSRSNRAGLQFPVERVGAGAPVYLAAVMEYLAAEVLELAGNAARDNKKTRIIPRHLQLAIRNDEELNKLLSGVTIAQGGQDPNVPPPTYPPPGIGTPPLMPPVQMPPMAGFQTMIPPFSVPPPGFGGFPPPPNPVEQWTEHKAPDGRTYYYNSMTKQSSWQKPDQLKTASELLLSQCPWKEYVADNGKIYYHNVNTKESRWIMPTELEEIKKKIAAEETKGVSATATPTEVSSPAQLSVGPVASNSNSPNVAPGSTILTPVQSTCFHVQLNWRQFSGT</sequence>
<keyword evidence="14 15" id="KW-0544">Nucleosome core</keyword>
<dbReference type="GO" id="GO:0005634">
    <property type="term" value="C:nucleus"/>
    <property type="evidence" value="ECO:0007669"/>
    <property type="project" value="UniProtKB-SubCell"/>
</dbReference>
<evidence type="ECO:0000256" key="8">
    <source>
        <dbReference type="ARBA" id="ARBA00022481"/>
    </source>
</evidence>
<comment type="function">
    <text evidence="1">Core component of nucleosome. Nucleosomes wrap and compact DNA into chromatin, limiting DNA accessibility to the cellular machineries which require DNA as a template. Histones thereby play a central role in transcription regulation, DNA repair, DNA replication and chromosomal stability. DNA accessibility is regulated via a complex set of post-translational modifications of histones, also called histone code, and nucleosome remodeling.</text>
</comment>
<dbReference type="PRINTS" id="PR00620">
    <property type="entry name" value="HISTONEH2A"/>
</dbReference>
<dbReference type="GO" id="GO:0046982">
    <property type="term" value="F:protein heterodimerization activity"/>
    <property type="evidence" value="ECO:0007669"/>
    <property type="project" value="InterPro"/>
</dbReference>
<dbReference type="InterPro" id="IPR001202">
    <property type="entry name" value="WW_dom"/>
</dbReference>
<dbReference type="Gene3D" id="1.10.20.10">
    <property type="entry name" value="Histone, subunit A"/>
    <property type="match status" value="1"/>
</dbReference>
<dbReference type="GO" id="GO:0030527">
    <property type="term" value="F:structural constituent of chromatin"/>
    <property type="evidence" value="ECO:0007669"/>
    <property type="project" value="InterPro"/>
</dbReference>
<evidence type="ECO:0000256" key="12">
    <source>
        <dbReference type="ARBA" id="ARBA00023125"/>
    </source>
</evidence>
<dbReference type="PROSITE" id="PS01159">
    <property type="entry name" value="WW_DOMAIN_1"/>
    <property type="match status" value="2"/>
</dbReference>
<evidence type="ECO:0000256" key="1">
    <source>
        <dbReference type="ARBA" id="ARBA00002001"/>
    </source>
</evidence>
<evidence type="ECO:0000256" key="16">
    <source>
        <dbReference type="SAM" id="MobiDB-lite"/>
    </source>
</evidence>
<dbReference type="FunFam" id="1.10.20.10:FF:000173">
    <property type="entry name" value="Histone H2A"/>
    <property type="match status" value="1"/>
</dbReference>
<keyword evidence="7 15" id="KW-0158">Chromosome</keyword>
<dbReference type="Pfam" id="PF16211">
    <property type="entry name" value="Histone_H2A_C"/>
    <property type="match status" value="1"/>
</dbReference>
<comment type="caution">
    <text evidence="18">The sequence shown here is derived from an EMBL/GenBank/DDBJ whole genome shotgun (WGS) entry which is preliminary data.</text>
</comment>
<feature type="region of interest" description="Disordered" evidence="16">
    <location>
        <begin position="1"/>
        <end position="20"/>
    </location>
</feature>
<evidence type="ECO:0000259" key="17">
    <source>
        <dbReference type="PROSITE" id="PS50020"/>
    </source>
</evidence>
<dbReference type="GO" id="GO:0000786">
    <property type="term" value="C:nucleosome"/>
    <property type="evidence" value="ECO:0007669"/>
    <property type="project" value="UniProtKB-KW"/>
</dbReference>
<feature type="region of interest" description="Disordered" evidence="16">
    <location>
        <begin position="232"/>
        <end position="263"/>
    </location>
</feature>
<dbReference type="SMART" id="SM00456">
    <property type="entry name" value="WW"/>
    <property type="match status" value="2"/>
</dbReference>
<reference evidence="18" key="1">
    <citation type="journal article" date="2020" name="J Insects Food Feed">
        <title>The yellow mealworm (Tenebrio molitor) genome: a resource for the emerging insects as food and feed industry.</title>
        <authorList>
            <person name="Eriksson T."/>
            <person name="Andere A."/>
            <person name="Kelstrup H."/>
            <person name="Emery V."/>
            <person name="Picard C."/>
        </authorList>
    </citation>
    <scope>NUCLEOTIDE SEQUENCE</scope>
    <source>
        <strain evidence="18">Stoneville</strain>
        <tissue evidence="18">Whole head</tissue>
    </source>
</reference>
<dbReference type="PROSITE" id="PS50020">
    <property type="entry name" value="WW_DOMAIN_2"/>
    <property type="match status" value="2"/>
</dbReference>
<dbReference type="SUPFAM" id="SSF47113">
    <property type="entry name" value="Histone-fold"/>
    <property type="match status" value="1"/>
</dbReference>
<dbReference type="InterPro" id="IPR032458">
    <property type="entry name" value="Histone_H2A_CS"/>
</dbReference>
<feature type="compositionally biased region" description="Polar residues" evidence="16">
    <location>
        <begin position="236"/>
        <end position="250"/>
    </location>
</feature>
<evidence type="ECO:0000256" key="7">
    <source>
        <dbReference type="ARBA" id="ARBA00022454"/>
    </source>
</evidence>
<comment type="similarity">
    <text evidence="4 15">Belongs to the histone H2A family.</text>
</comment>
<evidence type="ECO:0000256" key="13">
    <source>
        <dbReference type="ARBA" id="ARBA00023242"/>
    </source>
</evidence>
<evidence type="ECO:0000256" key="2">
    <source>
        <dbReference type="ARBA" id="ARBA00004123"/>
    </source>
</evidence>
<evidence type="ECO:0000256" key="4">
    <source>
        <dbReference type="ARBA" id="ARBA00010691"/>
    </source>
</evidence>
<feature type="domain" description="WW" evidence="17">
    <location>
        <begin position="192"/>
        <end position="220"/>
    </location>
</feature>
<evidence type="ECO:0000313" key="18">
    <source>
        <dbReference type="EMBL" id="KAH0814891.1"/>
    </source>
</evidence>
<dbReference type="InterPro" id="IPR032454">
    <property type="entry name" value="Histone_H2A_C"/>
</dbReference>
<dbReference type="AlphaFoldDB" id="A0A8J6HHI6"/>
<gene>
    <name evidence="18" type="ORF">GEV33_007900</name>
</gene>
<evidence type="ECO:0000256" key="11">
    <source>
        <dbReference type="ARBA" id="ARBA00022990"/>
    </source>
</evidence>
<evidence type="ECO:0000256" key="15">
    <source>
        <dbReference type="RuleBase" id="RU003767"/>
    </source>
</evidence>
<comment type="subcellular location">
    <subcellularLocation>
        <location evidence="3">Chromosome</location>
    </subcellularLocation>
    <subcellularLocation>
        <location evidence="2 15">Nucleus</location>
    </subcellularLocation>
</comment>
<evidence type="ECO:0000256" key="6">
    <source>
        <dbReference type="ARBA" id="ARBA00017642"/>
    </source>
</evidence>
<evidence type="ECO:0000256" key="5">
    <source>
        <dbReference type="ARBA" id="ARBA00011538"/>
    </source>
</evidence>
<dbReference type="InterPro" id="IPR007125">
    <property type="entry name" value="H2A/H2B/H3"/>
</dbReference>
<evidence type="ECO:0000256" key="3">
    <source>
        <dbReference type="ARBA" id="ARBA00004286"/>
    </source>
</evidence>
<keyword evidence="10" id="KW-0832">Ubl conjugation</keyword>
<keyword evidence="19" id="KW-1185">Reference proteome</keyword>
<evidence type="ECO:0000256" key="9">
    <source>
        <dbReference type="ARBA" id="ARBA00022499"/>
    </source>
</evidence>
<protein>
    <recommendedName>
        <fullName evidence="6 15">Histone H2A</fullName>
    </recommendedName>
</protein>
<keyword evidence="13 15" id="KW-0539">Nucleus</keyword>
<accession>A0A8J6HHI6</accession>
<evidence type="ECO:0000256" key="14">
    <source>
        <dbReference type="ARBA" id="ARBA00023269"/>
    </source>
</evidence>
<keyword evidence="8" id="KW-0488">Methylation</keyword>
<evidence type="ECO:0000313" key="19">
    <source>
        <dbReference type="Proteomes" id="UP000719412"/>
    </source>
</evidence>
<dbReference type="FunFam" id="2.20.70.10:FF:000050">
    <property type="entry name" value="pre-mRNA-processing factor 40 homolog B isoform X1"/>
    <property type="match status" value="1"/>
</dbReference>
<dbReference type="SUPFAM" id="SSF51045">
    <property type="entry name" value="WW domain"/>
    <property type="match status" value="2"/>
</dbReference>
<dbReference type="Proteomes" id="UP000719412">
    <property type="component" value="Unassembled WGS sequence"/>
</dbReference>
<dbReference type="SMART" id="SM00414">
    <property type="entry name" value="H2A"/>
    <property type="match status" value="1"/>
</dbReference>
<keyword evidence="12 15" id="KW-0238">DNA-binding</keyword>
<dbReference type="GO" id="GO:0003677">
    <property type="term" value="F:DNA binding"/>
    <property type="evidence" value="ECO:0007669"/>
    <property type="project" value="UniProtKB-KW"/>
</dbReference>